<gene>
    <name evidence="11" type="ORF">ACHHYP_00769</name>
</gene>
<dbReference type="UniPathway" id="UPA00610">
    <property type="reaction ID" value="UER00666"/>
</dbReference>
<dbReference type="FunFam" id="2.70.40.10:FF:000004">
    <property type="entry name" value="Deoxyuridine triphosphatase"/>
    <property type="match status" value="1"/>
</dbReference>
<dbReference type="STRING" id="1202772.A0A1V9ZU08"/>
<dbReference type="NCBIfam" id="TIGR00576">
    <property type="entry name" value="dut"/>
    <property type="match status" value="1"/>
</dbReference>
<dbReference type="Gene3D" id="2.70.40.10">
    <property type="match status" value="1"/>
</dbReference>
<keyword evidence="12" id="KW-1185">Reference proteome</keyword>
<dbReference type="AlphaFoldDB" id="A0A1V9ZU08"/>
<keyword evidence="8" id="KW-0479">Metal-binding</keyword>
<dbReference type="EMBL" id="JNBR01000007">
    <property type="protein sequence ID" value="OQS01474.1"/>
    <property type="molecule type" value="Genomic_DNA"/>
</dbReference>
<evidence type="ECO:0000259" key="10">
    <source>
        <dbReference type="Pfam" id="PF00692"/>
    </source>
</evidence>
<comment type="caution">
    <text evidence="11">The sequence shown here is derived from an EMBL/GenBank/DDBJ whole genome shotgun (WGS) entry which is preliminary data.</text>
</comment>
<dbReference type="CDD" id="cd07557">
    <property type="entry name" value="trimeric_dUTPase"/>
    <property type="match status" value="1"/>
</dbReference>
<dbReference type="EC" id="3.6.1.23" evidence="8"/>
<dbReference type="PANTHER" id="PTHR11241">
    <property type="entry name" value="DEOXYURIDINE 5'-TRIPHOSPHATE NUCLEOTIDOHYDROLASE"/>
    <property type="match status" value="1"/>
</dbReference>
<evidence type="ECO:0000313" key="12">
    <source>
        <dbReference type="Proteomes" id="UP000243579"/>
    </source>
</evidence>
<dbReference type="GO" id="GO:0004170">
    <property type="term" value="F:dUTP diphosphatase activity"/>
    <property type="evidence" value="ECO:0007669"/>
    <property type="project" value="UniProtKB-UniRule"/>
</dbReference>
<dbReference type="NCBIfam" id="NF001862">
    <property type="entry name" value="PRK00601.1"/>
    <property type="match status" value="1"/>
</dbReference>
<evidence type="ECO:0000256" key="8">
    <source>
        <dbReference type="RuleBase" id="RU367024"/>
    </source>
</evidence>
<evidence type="ECO:0000256" key="5">
    <source>
        <dbReference type="ARBA" id="ARBA00022842"/>
    </source>
</evidence>
<comment type="function">
    <text evidence="8">Involved in nucleotide metabolism via production of dUMP, the immediate precursor of thymidine nucleotides, and decreases the intracellular concentration of dUTP so that uracil cannot be incorporated into DNA.</text>
</comment>
<proteinExistence type="inferred from homology"/>
<dbReference type="InterPro" id="IPR033704">
    <property type="entry name" value="dUTPase_trimeric"/>
</dbReference>
<feature type="domain" description="dUTPase-like" evidence="10">
    <location>
        <begin position="16"/>
        <end position="143"/>
    </location>
</feature>
<comment type="pathway">
    <text evidence="2 8">Pyrimidine metabolism; dUMP biosynthesis; dUMP from dCTP (dUTP route): step 2/2.</text>
</comment>
<sequence length="225" mass="23970">MGKETMLVKKLSATAVLPVRGSALAAGFDLASAYECVIPAHGKALVKTDIAIAIPSGCYARVAPRSGLSWKNHLDVGAGVIDEDYRGNVGVVIFNHANEDFQVKAGDRIAQLILERIIAQADVVEVDELSETARGEGGFGSTGVSKRAKTEHAVDEASTTSGADAIVAAIAAVEAELSEAQRKRVKEIVVQADERRFDLLEKTSAQFLATNNKTAFLEWLHALLQ</sequence>
<comment type="cofactor">
    <cofactor evidence="1 8">
        <name>Mg(2+)</name>
        <dbReference type="ChEBI" id="CHEBI:18420"/>
    </cofactor>
</comment>
<evidence type="ECO:0000256" key="2">
    <source>
        <dbReference type="ARBA" id="ARBA00005142"/>
    </source>
</evidence>
<dbReference type="InterPro" id="IPR029054">
    <property type="entry name" value="dUTPase-like"/>
</dbReference>
<comment type="similarity">
    <text evidence="3 8">Belongs to the dUTPase family.</text>
</comment>
<dbReference type="OrthoDB" id="10261072at2759"/>
<dbReference type="GO" id="GO:0000287">
    <property type="term" value="F:magnesium ion binding"/>
    <property type="evidence" value="ECO:0007669"/>
    <property type="project" value="UniProtKB-UniRule"/>
</dbReference>
<dbReference type="InterPro" id="IPR036157">
    <property type="entry name" value="dUTPase-like_sf"/>
</dbReference>
<dbReference type="PANTHER" id="PTHR11241:SF0">
    <property type="entry name" value="DEOXYURIDINE 5'-TRIPHOSPHATE NUCLEOTIDOHYDROLASE"/>
    <property type="match status" value="1"/>
</dbReference>
<dbReference type="Pfam" id="PF00692">
    <property type="entry name" value="dUTPase"/>
    <property type="match status" value="1"/>
</dbReference>
<evidence type="ECO:0000256" key="6">
    <source>
        <dbReference type="ARBA" id="ARBA00023080"/>
    </source>
</evidence>
<evidence type="ECO:0000256" key="7">
    <source>
        <dbReference type="ARBA" id="ARBA00047686"/>
    </source>
</evidence>
<dbReference type="GO" id="GO:0006226">
    <property type="term" value="P:dUMP biosynthetic process"/>
    <property type="evidence" value="ECO:0007669"/>
    <property type="project" value="UniProtKB-UniRule"/>
</dbReference>
<protein>
    <recommendedName>
        <fullName evidence="8">Deoxyuridine 5'-triphosphate nucleotidohydrolase</fullName>
        <shortName evidence="8">dUTPase</shortName>
        <ecNumber evidence="8">3.6.1.23</ecNumber>
    </recommendedName>
    <alternativeName>
        <fullName evidence="8">dUTP pyrophosphatase</fullName>
    </alternativeName>
</protein>
<evidence type="ECO:0000256" key="4">
    <source>
        <dbReference type="ARBA" id="ARBA00022801"/>
    </source>
</evidence>
<keyword evidence="5 8" id="KW-0460">Magnesium</keyword>
<comment type="catalytic activity">
    <reaction evidence="7 8">
        <text>dUTP + H2O = dUMP + diphosphate + H(+)</text>
        <dbReference type="Rhea" id="RHEA:10248"/>
        <dbReference type="ChEBI" id="CHEBI:15377"/>
        <dbReference type="ChEBI" id="CHEBI:15378"/>
        <dbReference type="ChEBI" id="CHEBI:33019"/>
        <dbReference type="ChEBI" id="CHEBI:61555"/>
        <dbReference type="ChEBI" id="CHEBI:246422"/>
        <dbReference type="EC" id="3.6.1.23"/>
    </reaction>
</comment>
<reference evidence="11 12" key="1">
    <citation type="journal article" date="2014" name="Genome Biol. Evol.">
        <title>The secreted proteins of Achlya hypogyna and Thraustotheca clavata identify the ancestral oomycete secretome and reveal gene acquisitions by horizontal gene transfer.</title>
        <authorList>
            <person name="Misner I."/>
            <person name="Blouin N."/>
            <person name="Leonard G."/>
            <person name="Richards T.A."/>
            <person name="Lane C.E."/>
        </authorList>
    </citation>
    <scope>NUCLEOTIDE SEQUENCE [LARGE SCALE GENOMIC DNA]</scope>
    <source>
        <strain evidence="11 12">ATCC 48635</strain>
    </source>
</reference>
<evidence type="ECO:0000313" key="11">
    <source>
        <dbReference type="EMBL" id="OQS01474.1"/>
    </source>
</evidence>
<organism evidence="11 12">
    <name type="scientific">Achlya hypogyna</name>
    <name type="common">Oomycete</name>
    <name type="synonym">Protoachlya hypogyna</name>
    <dbReference type="NCBI Taxonomy" id="1202772"/>
    <lineage>
        <taxon>Eukaryota</taxon>
        <taxon>Sar</taxon>
        <taxon>Stramenopiles</taxon>
        <taxon>Oomycota</taxon>
        <taxon>Saprolegniomycetes</taxon>
        <taxon>Saprolegniales</taxon>
        <taxon>Achlyaceae</taxon>
        <taxon>Achlya</taxon>
    </lineage>
</organism>
<dbReference type="SUPFAM" id="SSF51283">
    <property type="entry name" value="dUTPase-like"/>
    <property type="match status" value="1"/>
</dbReference>
<evidence type="ECO:0000256" key="3">
    <source>
        <dbReference type="ARBA" id="ARBA00006581"/>
    </source>
</evidence>
<name>A0A1V9ZU08_ACHHY</name>
<keyword evidence="6 8" id="KW-0546">Nucleotide metabolism</keyword>
<evidence type="ECO:0000256" key="9">
    <source>
        <dbReference type="SAM" id="MobiDB-lite"/>
    </source>
</evidence>
<evidence type="ECO:0000256" key="1">
    <source>
        <dbReference type="ARBA" id="ARBA00001946"/>
    </source>
</evidence>
<keyword evidence="4 8" id="KW-0378">Hydrolase</keyword>
<accession>A0A1V9ZU08</accession>
<dbReference type="Proteomes" id="UP000243579">
    <property type="component" value="Unassembled WGS sequence"/>
</dbReference>
<feature type="region of interest" description="Disordered" evidence="9">
    <location>
        <begin position="137"/>
        <end position="156"/>
    </location>
</feature>
<dbReference type="GO" id="GO:0046081">
    <property type="term" value="P:dUTP catabolic process"/>
    <property type="evidence" value="ECO:0007669"/>
    <property type="project" value="UniProtKB-UniRule"/>
</dbReference>
<dbReference type="InterPro" id="IPR008181">
    <property type="entry name" value="dUTPase"/>
</dbReference>